<organism evidence="4 5">
    <name type="scientific">Polychaeton citri CBS 116435</name>
    <dbReference type="NCBI Taxonomy" id="1314669"/>
    <lineage>
        <taxon>Eukaryota</taxon>
        <taxon>Fungi</taxon>
        <taxon>Dikarya</taxon>
        <taxon>Ascomycota</taxon>
        <taxon>Pezizomycotina</taxon>
        <taxon>Dothideomycetes</taxon>
        <taxon>Dothideomycetidae</taxon>
        <taxon>Capnodiales</taxon>
        <taxon>Capnodiaceae</taxon>
        <taxon>Polychaeton</taxon>
    </lineage>
</organism>
<dbReference type="InterPro" id="IPR036291">
    <property type="entry name" value="NAD(P)-bd_dom_sf"/>
</dbReference>
<comment type="caution">
    <text evidence="4">The sequence shown here is derived from an EMBL/GenBank/DDBJ whole genome shotgun (WGS) entry which is preliminary data.</text>
</comment>
<dbReference type="Pfam" id="PF05368">
    <property type="entry name" value="NmrA"/>
    <property type="match status" value="1"/>
</dbReference>
<dbReference type="Proteomes" id="UP000799441">
    <property type="component" value="Unassembled WGS sequence"/>
</dbReference>
<feature type="domain" description="NmrA-like" evidence="3">
    <location>
        <begin position="1"/>
        <end position="211"/>
    </location>
</feature>
<reference evidence="4" key="1">
    <citation type="journal article" date="2020" name="Stud. Mycol.">
        <title>101 Dothideomycetes genomes: a test case for predicting lifestyles and emergence of pathogens.</title>
        <authorList>
            <person name="Haridas S."/>
            <person name="Albert R."/>
            <person name="Binder M."/>
            <person name="Bloem J."/>
            <person name="Labutti K."/>
            <person name="Salamov A."/>
            <person name="Andreopoulos B."/>
            <person name="Baker S."/>
            <person name="Barry K."/>
            <person name="Bills G."/>
            <person name="Bluhm B."/>
            <person name="Cannon C."/>
            <person name="Castanera R."/>
            <person name="Culley D."/>
            <person name="Daum C."/>
            <person name="Ezra D."/>
            <person name="Gonzalez J."/>
            <person name="Henrissat B."/>
            <person name="Kuo A."/>
            <person name="Liang C."/>
            <person name="Lipzen A."/>
            <person name="Lutzoni F."/>
            <person name="Magnuson J."/>
            <person name="Mondo S."/>
            <person name="Nolan M."/>
            <person name="Ohm R."/>
            <person name="Pangilinan J."/>
            <person name="Park H.-J."/>
            <person name="Ramirez L."/>
            <person name="Alfaro M."/>
            <person name="Sun H."/>
            <person name="Tritt A."/>
            <person name="Yoshinaga Y."/>
            <person name="Zwiers L.-H."/>
            <person name="Turgeon B."/>
            <person name="Goodwin S."/>
            <person name="Spatafora J."/>
            <person name="Crous P."/>
            <person name="Grigoriev I."/>
        </authorList>
    </citation>
    <scope>NUCLEOTIDE SEQUENCE</scope>
    <source>
        <strain evidence="4">CBS 116435</strain>
    </source>
</reference>
<dbReference type="InterPro" id="IPR008030">
    <property type="entry name" value="NmrA-like"/>
</dbReference>
<dbReference type="EMBL" id="MU003788">
    <property type="protein sequence ID" value="KAF2721672.1"/>
    <property type="molecule type" value="Genomic_DNA"/>
</dbReference>
<proteinExistence type="predicted"/>
<dbReference type="PANTHER" id="PTHR47706:SF1">
    <property type="entry name" value="CIPA-LIKE, PUTATIVE (AFU_ORTHOLOGUE AFUA_1G12460)-RELATED"/>
    <property type="match status" value="1"/>
</dbReference>
<protein>
    <submittedName>
        <fullName evidence="4">NAD(P)-binding protein</fullName>
    </submittedName>
</protein>
<evidence type="ECO:0000256" key="2">
    <source>
        <dbReference type="ARBA" id="ARBA00023002"/>
    </source>
</evidence>
<dbReference type="SUPFAM" id="SSF51735">
    <property type="entry name" value="NAD(P)-binding Rossmann-fold domains"/>
    <property type="match status" value="1"/>
</dbReference>
<dbReference type="OrthoDB" id="9974981at2759"/>
<dbReference type="InterPro" id="IPR045312">
    <property type="entry name" value="PCBER-like"/>
</dbReference>
<evidence type="ECO:0000259" key="3">
    <source>
        <dbReference type="Pfam" id="PF05368"/>
    </source>
</evidence>
<feature type="non-terminal residue" evidence="4">
    <location>
        <position position="283"/>
    </location>
</feature>
<dbReference type="GO" id="GO:0016491">
    <property type="term" value="F:oxidoreductase activity"/>
    <property type="evidence" value="ECO:0007669"/>
    <property type="project" value="UniProtKB-KW"/>
</dbReference>
<dbReference type="CDD" id="cd05259">
    <property type="entry name" value="PCBER_SDR_a"/>
    <property type="match status" value="1"/>
</dbReference>
<keyword evidence="5" id="KW-1185">Reference proteome</keyword>
<sequence>ATGALGPAIASALSTAGYRVQILSRHTSMARPLLPNNVRIAPIDYTSRTDLENVLRGQDAVISTLGDTAGAYAAQRALIEASFTAGVKRFMPSEFGSDTTNPRVRAMPFFREKIKQQEMLQALASAAHDFSWSILVTGPFLDWGLSVVPFIVNVGTRSAQLFDGGNVPFSTTRVSTVAKAVVRTLRRFDETANKTLFVHDGVTTQNAIISLEKPIMRNTGFNGVHVNNAALEATAWQDYQTPGVDPMSWVFSFINLSLWSWDGNRGICEHTQTDNGLLGLDDL</sequence>
<dbReference type="PANTHER" id="PTHR47706">
    <property type="entry name" value="NMRA-LIKE FAMILY PROTEIN"/>
    <property type="match status" value="1"/>
</dbReference>
<dbReference type="InterPro" id="IPR051609">
    <property type="entry name" value="NmrA/Isoflavone_reductase-like"/>
</dbReference>
<name>A0A9P4QBK5_9PEZI</name>
<dbReference type="Gene3D" id="3.40.50.720">
    <property type="entry name" value="NAD(P)-binding Rossmann-like Domain"/>
    <property type="match status" value="1"/>
</dbReference>
<keyword evidence="1" id="KW-0521">NADP</keyword>
<keyword evidence="2" id="KW-0560">Oxidoreductase</keyword>
<evidence type="ECO:0000313" key="4">
    <source>
        <dbReference type="EMBL" id="KAF2721672.1"/>
    </source>
</evidence>
<gene>
    <name evidence="4" type="ORF">K431DRAFT_198537</name>
</gene>
<feature type="non-terminal residue" evidence="4">
    <location>
        <position position="1"/>
    </location>
</feature>
<evidence type="ECO:0000256" key="1">
    <source>
        <dbReference type="ARBA" id="ARBA00022857"/>
    </source>
</evidence>
<evidence type="ECO:0000313" key="5">
    <source>
        <dbReference type="Proteomes" id="UP000799441"/>
    </source>
</evidence>
<dbReference type="AlphaFoldDB" id="A0A9P4QBK5"/>
<accession>A0A9P4QBK5</accession>